<organism evidence="4 5">
    <name type="scientific">Paroceanicella profunda</name>
    <dbReference type="NCBI Taxonomy" id="2579971"/>
    <lineage>
        <taxon>Bacteria</taxon>
        <taxon>Pseudomonadati</taxon>
        <taxon>Pseudomonadota</taxon>
        <taxon>Alphaproteobacteria</taxon>
        <taxon>Rhodobacterales</taxon>
        <taxon>Paracoccaceae</taxon>
        <taxon>Paroceanicella</taxon>
    </lineage>
</organism>
<evidence type="ECO:0000259" key="2">
    <source>
        <dbReference type="PROSITE" id="PS50404"/>
    </source>
</evidence>
<dbReference type="EMBL" id="CP040818">
    <property type="protein sequence ID" value="QDL92257.1"/>
    <property type="molecule type" value="Genomic_DNA"/>
</dbReference>
<dbReference type="AlphaFoldDB" id="A0A5B8FHK1"/>
<evidence type="ECO:0000313" key="4">
    <source>
        <dbReference type="EMBL" id="QDL92257.1"/>
    </source>
</evidence>
<dbReference type="PROSITE" id="PS50404">
    <property type="entry name" value="GST_NTER"/>
    <property type="match status" value="1"/>
</dbReference>
<dbReference type="GO" id="GO:0016740">
    <property type="term" value="F:transferase activity"/>
    <property type="evidence" value="ECO:0007669"/>
    <property type="project" value="UniProtKB-KW"/>
</dbReference>
<dbReference type="InterPro" id="IPR040079">
    <property type="entry name" value="Glutathione_S-Trfase"/>
</dbReference>
<dbReference type="CDD" id="cd03056">
    <property type="entry name" value="GST_N_4"/>
    <property type="match status" value="1"/>
</dbReference>
<evidence type="ECO:0000313" key="5">
    <source>
        <dbReference type="Proteomes" id="UP000305888"/>
    </source>
</evidence>
<dbReference type="SFLD" id="SFLDS00019">
    <property type="entry name" value="Glutathione_Transferase_(cytos"/>
    <property type="match status" value="1"/>
</dbReference>
<reference evidence="4 5" key="1">
    <citation type="submission" date="2019-06" db="EMBL/GenBank/DDBJ databases">
        <title>Genome sequence of Rhodobacteraceae bacterium D4M1.</title>
        <authorList>
            <person name="Cao J."/>
        </authorList>
    </citation>
    <scope>NUCLEOTIDE SEQUENCE [LARGE SCALE GENOMIC DNA]</scope>
    <source>
        <strain evidence="4 5">D4M1</strain>
    </source>
</reference>
<dbReference type="SFLD" id="SFLDG01150">
    <property type="entry name" value="Main.1:_Beta-like"/>
    <property type="match status" value="1"/>
</dbReference>
<dbReference type="PANTHER" id="PTHR44051:SF2">
    <property type="entry name" value="HYPOTHETICAL GLUTATHIONE S-TRANSFERASE LIKE PROTEIN"/>
    <property type="match status" value="1"/>
</dbReference>
<accession>A0A5B8FHK1</accession>
<dbReference type="Gene3D" id="1.20.1050.10">
    <property type="match status" value="1"/>
</dbReference>
<dbReference type="Pfam" id="PF02798">
    <property type="entry name" value="GST_N"/>
    <property type="match status" value="1"/>
</dbReference>
<dbReference type="SFLD" id="SFLDG00358">
    <property type="entry name" value="Main_(cytGST)"/>
    <property type="match status" value="1"/>
</dbReference>
<feature type="domain" description="GST N-terminal" evidence="2">
    <location>
        <begin position="2"/>
        <end position="83"/>
    </location>
</feature>
<evidence type="ECO:0000259" key="3">
    <source>
        <dbReference type="PROSITE" id="PS50405"/>
    </source>
</evidence>
<dbReference type="Pfam" id="PF00043">
    <property type="entry name" value="GST_C"/>
    <property type="match status" value="1"/>
</dbReference>
<dbReference type="PANTHER" id="PTHR44051">
    <property type="entry name" value="GLUTATHIONE S-TRANSFERASE-RELATED"/>
    <property type="match status" value="1"/>
</dbReference>
<dbReference type="InterPro" id="IPR004046">
    <property type="entry name" value="GST_C"/>
</dbReference>
<dbReference type="InterPro" id="IPR036282">
    <property type="entry name" value="Glutathione-S-Trfase_C_sf"/>
</dbReference>
<dbReference type="Gene3D" id="3.40.30.10">
    <property type="entry name" value="Glutaredoxin"/>
    <property type="match status" value="1"/>
</dbReference>
<dbReference type="PROSITE" id="PS50405">
    <property type="entry name" value="GST_CTER"/>
    <property type="match status" value="1"/>
</dbReference>
<comment type="similarity">
    <text evidence="1">Belongs to the GST superfamily.</text>
</comment>
<dbReference type="InterPro" id="IPR004045">
    <property type="entry name" value="Glutathione_S-Trfase_N"/>
</dbReference>
<protein>
    <submittedName>
        <fullName evidence="4">Glutathione S-transferase</fullName>
    </submittedName>
</protein>
<dbReference type="InterPro" id="IPR036249">
    <property type="entry name" value="Thioredoxin-like_sf"/>
</dbReference>
<keyword evidence="4" id="KW-0808">Transferase</keyword>
<dbReference type="KEGG" id="ppru:FDP22_10995"/>
<name>A0A5B8FHK1_9RHOB</name>
<dbReference type="SUPFAM" id="SSF47616">
    <property type="entry name" value="GST C-terminal domain-like"/>
    <property type="match status" value="1"/>
</dbReference>
<feature type="domain" description="GST C-terminal" evidence="3">
    <location>
        <begin position="86"/>
        <end position="211"/>
    </location>
</feature>
<dbReference type="RefSeq" id="WP_138572909.1">
    <property type="nucleotide sequence ID" value="NZ_CP040818.1"/>
</dbReference>
<dbReference type="InterPro" id="IPR010987">
    <property type="entry name" value="Glutathione-S-Trfase_C-like"/>
</dbReference>
<sequence length="211" mass="23647">MADYALHCFAQSGNAYKPALMLELCGADWEPRFVDFFHGAVRSPEYTALNPMAEAPVLEHAGLILSQSGVILDYLAGTLGRFGPETEEERREILRWTLWDNHKLTANIATARFLANFAPEKARNPDVIAFLTGRWRAAMKVLEAHLKDREWIAAPRMTTADLSCCGYIFYGPEFGFDPAEFPAVAAWAERIRALPGWKHPYDLMPGHPLPG</sequence>
<proteinExistence type="inferred from homology"/>
<dbReference type="OrthoDB" id="9810080at2"/>
<gene>
    <name evidence="4" type="ORF">FDP22_10995</name>
</gene>
<dbReference type="SUPFAM" id="SSF52833">
    <property type="entry name" value="Thioredoxin-like"/>
    <property type="match status" value="1"/>
</dbReference>
<keyword evidence="5" id="KW-1185">Reference proteome</keyword>
<dbReference type="Proteomes" id="UP000305888">
    <property type="component" value="Chromosome"/>
</dbReference>
<evidence type="ECO:0000256" key="1">
    <source>
        <dbReference type="RuleBase" id="RU003494"/>
    </source>
</evidence>